<evidence type="ECO:0000313" key="2">
    <source>
        <dbReference type="Proteomes" id="UP000054742"/>
    </source>
</evidence>
<accession>A0A0W0SMF4</accession>
<dbReference type="RefSeq" id="WP_058441445.1">
    <property type="nucleotide sequence ID" value="NZ_CAAAHU010000023.1"/>
</dbReference>
<dbReference type="SUPFAM" id="SSF53335">
    <property type="entry name" value="S-adenosyl-L-methionine-dependent methyltransferases"/>
    <property type="match status" value="1"/>
</dbReference>
<dbReference type="Gene3D" id="3.40.50.150">
    <property type="entry name" value="Vaccinia Virus protein VP39"/>
    <property type="match status" value="1"/>
</dbReference>
<dbReference type="PATRIC" id="fig|29422.6.peg.1443"/>
<dbReference type="Proteomes" id="UP000054742">
    <property type="component" value="Unassembled WGS sequence"/>
</dbReference>
<dbReference type="STRING" id="29422.Lbru_1362"/>
<keyword evidence="2" id="KW-1185">Reference proteome</keyword>
<sequence length="546" mass="61919">MKEIDELINAIIESLHPLNKDDSFLHQLIDDSTGMTIHSVRSSMHATVKKIDIFTIPDFNKYPPQPLGSVVQITGTDGLVALFKLEPEKLKKLKPLLEQAKVYPESAFLRPRVPALIVSQFDNLQIYDEKTHKDYEIIRESIAKIVSAFMQKQSNTDVIVVDIGTGLGDCLELTAKMLLSIPKNVIAIGIDPNDKSIETAKLKFPNYIFSLAEAHFLEKIVKEVEQQNSNKNFLVAATASGSITRLVLNNTLEALEVFQQAYRVVDIMVLGGENEVLITRKNAKKIGWHAHYQPSQLEEGNLVYVLTEEKLHVPKVKDGHLNLSLHANPLLILSHCGDLTKITSIDLGLAYLKKDEVVQLLKLMPQLKKIQISGLEKWKTTIEKTINSHNLGITIFENSAAYIDTELEREKWELKKFSSKFYKQHSGILTFFNKSIVSLEKEAIAEKYKPGNQELSQSYIERLEILAHQEDDIAMYVLAKKLAEVTTSENFPNLQKSFKYWSTLYEKGYPVLFELEKVHQLVEKASPLQDLYAKLNEAFSKFKPNG</sequence>
<name>A0A0W0SMF4_9GAMM</name>
<gene>
    <name evidence="1" type="ORF">Lbru_1362</name>
</gene>
<reference evidence="1 2" key="1">
    <citation type="submission" date="2015-11" db="EMBL/GenBank/DDBJ databases">
        <title>Genomic analysis of 38 Legionella species identifies large and diverse effector repertoires.</title>
        <authorList>
            <person name="Burstein D."/>
            <person name="Amaro F."/>
            <person name="Zusman T."/>
            <person name="Lifshitz Z."/>
            <person name="Cohen O."/>
            <person name="Gilbert J.A."/>
            <person name="Pupko T."/>
            <person name="Shuman H.A."/>
            <person name="Segal G."/>
        </authorList>
    </citation>
    <scope>NUCLEOTIDE SEQUENCE [LARGE SCALE GENOMIC DNA]</scope>
    <source>
        <strain evidence="1 2">ATCC 43878</strain>
    </source>
</reference>
<organism evidence="1 2">
    <name type="scientific">Legionella brunensis</name>
    <dbReference type="NCBI Taxonomy" id="29422"/>
    <lineage>
        <taxon>Bacteria</taxon>
        <taxon>Pseudomonadati</taxon>
        <taxon>Pseudomonadota</taxon>
        <taxon>Gammaproteobacteria</taxon>
        <taxon>Legionellales</taxon>
        <taxon>Legionellaceae</taxon>
        <taxon>Legionella</taxon>
    </lineage>
</organism>
<evidence type="ECO:0008006" key="3">
    <source>
        <dbReference type="Google" id="ProtNLM"/>
    </source>
</evidence>
<dbReference type="AlphaFoldDB" id="A0A0W0SMF4"/>
<evidence type="ECO:0000313" key="1">
    <source>
        <dbReference type="EMBL" id="KTC84494.1"/>
    </source>
</evidence>
<dbReference type="OrthoDB" id="5635178at2"/>
<comment type="caution">
    <text evidence="1">The sequence shown here is derived from an EMBL/GenBank/DDBJ whole genome shotgun (WGS) entry which is preliminary data.</text>
</comment>
<proteinExistence type="predicted"/>
<dbReference type="EMBL" id="LNXV01000009">
    <property type="protein sequence ID" value="KTC84494.1"/>
    <property type="molecule type" value="Genomic_DNA"/>
</dbReference>
<dbReference type="InterPro" id="IPR029063">
    <property type="entry name" value="SAM-dependent_MTases_sf"/>
</dbReference>
<protein>
    <recommendedName>
        <fullName evidence="3">Methyltransferase domain-containing protein</fullName>
    </recommendedName>
</protein>